<feature type="compositionally biased region" description="Basic residues" evidence="1">
    <location>
        <begin position="62"/>
        <end position="71"/>
    </location>
</feature>
<protein>
    <submittedName>
        <fullName evidence="2">Uncharacterized protein</fullName>
    </submittedName>
</protein>
<gene>
    <name evidence="2" type="ORF">DT076_17050</name>
</gene>
<dbReference type="EMBL" id="QOUI01000012">
    <property type="protein sequence ID" value="RCK68346.1"/>
    <property type="molecule type" value="Genomic_DNA"/>
</dbReference>
<proteinExistence type="predicted"/>
<feature type="compositionally biased region" description="Basic and acidic residues" evidence="1">
    <location>
        <begin position="52"/>
        <end position="61"/>
    </location>
</feature>
<accession>A0A367YR25</accession>
<evidence type="ECO:0000256" key="1">
    <source>
        <dbReference type="SAM" id="MobiDB-lite"/>
    </source>
</evidence>
<reference evidence="2 3" key="1">
    <citation type="submission" date="2018-07" db="EMBL/GenBank/DDBJ databases">
        <title>Desertimonas flava gen. nov. sp. nov.</title>
        <authorList>
            <person name="Liu S."/>
        </authorList>
    </citation>
    <scope>NUCLEOTIDE SEQUENCE [LARGE SCALE GENOMIC DNA]</scope>
    <source>
        <strain evidence="2 3">16Sb5-5</strain>
    </source>
</reference>
<sequence>MLMPKPPPDPRRNDGFSWFYRFDHHVTYALLHVMGPPDLDEARDPRTQMKKEYERRKALHEARKHAARAKR</sequence>
<keyword evidence="3" id="KW-1185">Reference proteome</keyword>
<evidence type="ECO:0000313" key="3">
    <source>
        <dbReference type="Proteomes" id="UP000252770"/>
    </source>
</evidence>
<dbReference type="AlphaFoldDB" id="A0A367YR25"/>
<dbReference type="Proteomes" id="UP000252770">
    <property type="component" value="Unassembled WGS sequence"/>
</dbReference>
<evidence type="ECO:0000313" key="2">
    <source>
        <dbReference type="EMBL" id="RCK68346.1"/>
    </source>
</evidence>
<organism evidence="2 3">
    <name type="scientific">Desertihabitans brevis</name>
    <dbReference type="NCBI Taxonomy" id="2268447"/>
    <lineage>
        <taxon>Bacteria</taxon>
        <taxon>Bacillati</taxon>
        <taxon>Actinomycetota</taxon>
        <taxon>Actinomycetes</taxon>
        <taxon>Propionibacteriales</taxon>
        <taxon>Propionibacteriaceae</taxon>
        <taxon>Desertihabitans</taxon>
    </lineage>
</organism>
<name>A0A367YR25_9ACTN</name>
<comment type="caution">
    <text evidence="2">The sequence shown here is derived from an EMBL/GenBank/DDBJ whole genome shotgun (WGS) entry which is preliminary data.</text>
</comment>
<feature type="region of interest" description="Disordered" evidence="1">
    <location>
        <begin position="52"/>
        <end position="71"/>
    </location>
</feature>